<dbReference type="Proteomes" id="UP000051634">
    <property type="component" value="Unassembled WGS sequence"/>
</dbReference>
<dbReference type="GO" id="GO:0005886">
    <property type="term" value="C:plasma membrane"/>
    <property type="evidence" value="ECO:0007669"/>
    <property type="project" value="TreeGrafter"/>
</dbReference>
<dbReference type="GO" id="GO:0017004">
    <property type="term" value="P:cytochrome complex assembly"/>
    <property type="evidence" value="ECO:0007669"/>
    <property type="project" value="UniProtKB-KW"/>
</dbReference>
<dbReference type="PROSITE" id="PS50005">
    <property type="entry name" value="TPR"/>
    <property type="match status" value="1"/>
</dbReference>
<evidence type="ECO:0000259" key="7">
    <source>
        <dbReference type="Pfam" id="PF23892"/>
    </source>
</evidence>
<dbReference type="InterPro" id="IPR051263">
    <property type="entry name" value="C-type_cytochrome_biogenesis"/>
</dbReference>
<dbReference type="PANTHER" id="PTHR47870:SF4">
    <property type="entry name" value="CYTOCHROME C-TYPE BIOGENESIS PROTEIN CYCH"/>
    <property type="match status" value="1"/>
</dbReference>
<keyword evidence="3" id="KW-0201">Cytochrome c-type biogenesis</keyword>
<dbReference type="PANTHER" id="PTHR47870">
    <property type="entry name" value="CYTOCHROME C-TYPE BIOGENESIS PROTEIN CCMH"/>
    <property type="match status" value="1"/>
</dbReference>
<name>A0A0T5Z0L7_9GAMM</name>
<evidence type="ECO:0000256" key="4">
    <source>
        <dbReference type="ARBA" id="ARBA00022803"/>
    </source>
</evidence>
<evidence type="ECO:0000256" key="3">
    <source>
        <dbReference type="ARBA" id="ARBA00022748"/>
    </source>
</evidence>
<keyword evidence="6" id="KW-0812">Transmembrane</keyword>
<dbReference type="SMART" id="SM00028">
    <property type="entry name" value="TPR"/>
    <property type="match status" value="2"/>
</dbReference>
<dbReference type="Pfam" id="PF23892">
    <property type="entry name" value="Ig_CycH"/>
    <property type="match status" value="1"/>
</dbReference>
<keyword evidence="6" id="KW-1133">Transmembrane helix</keyword>
<dbReference type="GO" id="GO:0030313">
    <property type="term" value="C:cell envelope"/>
    <property type="evidence" value="ECO:0007669"/>
    <property type="project" value="UniProtKB-SubCell"/>
</dbReference>
<gene>
    <name evidence="9" type="ORF">Ga0074115_14417</name>
</gene>
<evidence type="ECO:0000256" key="6">
    <source>
        <dbReference type="SAM" id="Phobius"/>
    </source>
</evidence>
<comment type="caution">
    <text evidence="9">The sequence shown here is derived from an EMBL/GenBank/DDBJ whole genome shotgun (WGS) entry which is preliminary data.</text>
</comment>
<dbReference type="Pfam" id="PF23914">
    <property type="entry name" value="TPR_CcmH_CycH"/>
    <property type="match status" value="1"/>
</dbReference>
<protein>
    <submittedName>
        <fullName evidence="9">Cytochrome c-type biogenesis protein CcmI</fullName>
    </submittedName>
</protein>
<proteinExistence type="predicted"/>
<organism evidence="9 10">
    <name type="scientific">endosymbiont of Ridgeia piscesae</name>
    <dbReference type="NCBI Taxonomy" id="54398"/>
    <lineage>
        <taxon>Bacteria</taxon>
        <taxon>Pseudomonadati</taxon>
        <taxon>Pseudomonadota</taxon>
        <taxon>Gammaproteobacteria</taxon>
        <taxon>sulfur-oxidizing symbionts</taxon>
    </lineage>
</organism>
<evidence type="ECO:0000256" key="5">
    <source>
        <dbReference type="PROSITE-ProRule" id="PRU00339"/>
    </source>
</evidence>
<keyword evidence="6" id="KW-0472">Membrane</keyword>
<dbReference type="SUPFAM" id="SSF48452">
    <property type="entry name" value="TPR-like"/>
    <property type="match status" value="1"/>
</dbReference>
<feature type="domain" description="Cytochrome c-type biogenesis protein H TPR" evidence="8">
    <location>
        <begin position="142"/>
        <end position="266"/>
    </location>
</feature>
<keyword evidence="4 5" id="KW-0802">TPR repeat</keyword>
<dbReference type="PATRIC" id="fig|54398.3.peg.3000"/>
<evidence type="ECO:0000256" key="1">
    <source>
        <dbReference type="ARBA" id="ARBA00004196"/>
    </source>
</evidence>
<feature type="transmembrane region" description="Helical" evidence="6">
    <location>
        <begin position="94"/>
        <end position="113"/>
    </location>
</feature>
<evidence type="ECO:0000256" key="2">
    <source>
        <dbReference type="ARBA" id="ARBA00022737"/>
    </source>
</evidence>
<evidence type="ECO:0000313" key="9">
    <source>
        <dbReference type="EMBL" id="KRT56408.1"/>
    </source>
</evidence>
<dbReference type="InterPro" id="IPR056413">
    <property type="entry name" value="TPR_CcmH_CycH"/>
</dbReference>
<feature type="repeat" description="TPR" evidence="5">
    <location>
        <begin position="160"/>
        <end position="193"/>
    </location>
</feature>
<evidence type="ECO:0000313" key="10">
    <source>
        <dbReference type="Proteomes" id="UP000051634"/>
    </source>
</evidence>
<comment type="subcellular location">
    <subcellularLocation>
        <location evidence="1">Cell envelope</location>
    </subcellularLocation>
</comment>
<dbReference type="OrthoDB" id="9776053at2"/>
<dbReference type="InterPro" id="IPR019734">
    <property type="entry name" value="TPR_rpt"/>
</dbReference>
<reference evidence="9 10" key="1">
    <citation type="submission" date="2015-11" db="EMBL/GenBank/DDBJ databases">
        <title>The genome of Candidatus Endoriftia persephone in Ridgeia piscesae and population structure of the North Eastern Pacific vestimentiferan symbionts.</title>
        <authorList>
            <person name="Perez M."/>
            <person name="Juniper K.S."/>
        </authorList>
    </citation>
    <scope>NUCLEOTIDE SEQUENCE [LARGE SCALE GENOMIC DNA]</scope>
    <source>
        <strain evidence="9">Ind11</strain>
    </source>
</reference>
<dbReference type="InterPro" id="IPR017560">
    <property type="entry name" value="Cyt_c_biogenesis_CcmI"/>
</dbReference>
<feature type="domain" description="Cytochrome c-type biogenesis protein H Ig-like" evidence="7">
    <location>
        <begin position="312"/>
        <end position="418"/>
    </location>
</feature>
<evidence type="ECO:0000259" key="8">
    <source>
        <dbReference type="Pfam" id="PF23914"/>
    </source>
</evidence>
<accession>A0A0T5Z0L7</accession>
<dbReference type="NCBIfam" id="TIGR03142">
    <property type="entry name" value="cytochro_ccmI"/>
    <property type="match status" value="1"/>
</dbReference>
<feature type="transmembrane region" description="Helical" evidence="6">
    <location>
        <begin position="6"/>
        <end position="24"/>
    </location>
</feature>
<dbReference type="RefSeq" id="WP_060528660.1">
    <property type="nucleotide sequence ID" value="NZ_KQ557155.1"/>
</dbReference>
<keyword evidence="10" id="KW-1185">Reference proteome</keyword>
<dbReference type="EMBL" id="LDXT01000053">
    <property type="protein sequence ID" value="KRT56408.1"/>
    <property type="molecule type" value="Genomic_DNA"/>
</dbReference>
<dbReference type="Gene3D" id="1.25.40.10">
    <property type="entry name" value="Tetratricopeptide repeat domain"/>
    <property type="match status" value="1"/>
</dbReference>
<dbReference type="InterPro" id="IPR011990">
    <property type="entry name" value="TPR-like_helical_dom_sf"/>
</dbReference>
<dbReference type="AlphaFoldDB" id="A0A0T5Z0L7"/>
<dbReference type="InterPro" id="IPR056412">
    <property type="entry name" value="Ig_CycH"/>
</dbReference>
<keyword evidence="2" id="KW-0677">Repeat</keyword>
<sequence length="422" mass="44825">MTLFWTIAAGLTLLAMGFVVLPLLRSHISQTITSDELNLEVFKQQLQELDDDLNAGLLDQVRYDAARKDLEKGLLQDVNSKAEASPQADSRGRWALASALLVPLVGIALYLNIGSPQIIPQLAANQTGAAPASPSTKGLPPMEELVARLAQKMQEQPENLEGWLMLGRSYLSMKRYPDAITALDRAVALAPDNVSVLLASAEAVGASTGNNFTGAAAARIEKAVSLSPGDPSARWMMGIVAYQRGQYQEAISQWQAAKQALGAESDDLASIDSAIADAREQLGGRAKLPSIKQSADTPANDPEMAAAGTGIIVEVSINPELLKQARPEDTVFIYAKALQGPPMPLAAARKQVKDLPLKLTLDDSMAMMPQLKLSNFTQVKVGARIARSGGPTAKSGDFEGEISPVTTTGGATVQITIDRVHP</sequence>